<dbReference type="PIRSF" id="PIRSF001265">
    <property type="entry name" value="H+-PPase"/>
    <property type="match status" value="1"/>
</dbReference>
<keyword evidence="5" id="KW-0460">Magnesium</keyword>
<comment type="caution">
    <text evidence="11">The sequence shown here is derived from an EMBL/GenBank/DDBJ whole genome shotgun (WGS) entry which is preliminary data.</text>
</comment>
<sequence>MSCIQDTATEFPCNMGNFGQASIGFAGSLVALVATVLLKQKLMKAPMGNDLMNKLQAQIQAGAKSFLKTEYKYLSFFIAVVFTLLTVLFTFHESADDDMTDGIRTGICFLVGAFFSASAGWFGMIVATDANVRTTQAADKEGLNAALKVAFTGGAVMGFVVVGLGMFGVSILYVIMALGRTYDAVPDSASSISSIKALAGFGFGASSIALFARVAGGIYTKAADVGADLVGKVEAGIPEDDPRNPAVIADNVGDNVGDVAGMGADLFESYVGSVIAAATLANGDVAKIALPFWVSGGGIVASLIGFFFVSTKDNASQKDLMFALHKGTISASVIALLLSAVWIFMLFSDDLNEGFKIYGCVVTGLISGVLIGQATEFFTSYEFYPVRSITDAGITGPATVIIQGLGIGMLSCVPTVLILIVTILVCNALASSYGIAIAAVGMLSTLGITLATDAYGPVADNAGGIAEMADLEERVRDTTDALDALGNTTAATGKGFAIGSAVLTSLSLLSAFKESAAVSAADISEPIVLSGALFGAMLPFLFAALTMLSVQKAAGAIIIEVRRQFAEIPGLMEGKAEADSDKCVAISTQSSVEEMILPGLWAVLSPLCIAFLVGPKCLVGMLGGAIASGMMMAIMMSNAGGAWDNSKKYIEIEGACGGKGTETHKACVVGDTVGDPFKDTSGPSLNILIKLMSMVSLTVAPIISGHEDWEEWYVGLVPVFLLTLGSYIVYRKYWANAVDITSPVSGGKGTEMTQVSTNAV</sequence>
<feature type="transmembrane region" description="Helical" evidence="10">
    <location>
        <begin position="401"/>
        <end position="426"/>
    </location>
</feature>
<reference evidence="12" key="1">
    <citation type="journal article" date="2023" name="Commun. Biol.">
        <title>Genome analysis of Parmales, the sister group of diatoms, reveals the evolutionary specialization of diatoms from phago-mixotrophs to photoautotrophs.</title>
        <authorList>
            <person name="Ban H."/>
            <person name="Sato S."/>
            <person name="Yoshikawa S."/>
            <person name="Yamada K."/>
            <person name="Nakamura Y."/>
            <person name="Ichinomiya M."/>
            <person name="Sato N."/>
            <person name="Blanc-Mathieu R."/>
            <person name="Endo H."/>
            <person name="Kuwata A."/>
            <person name="Ogata H."/>
        </authorList>
    </citation>
    <scope>NUCLEOTIDE SEQUENCE [LARGE SCALE GENOMIC DNA]</scope>
    <source>
        <strain evidence="12">NIES 3699</strain>
    </source>
</reference>
<evidence type="ECO:0000313" key="11">
    <source>
        <dbReference type="EMBL" id="GMH82959.1"/>
    </source>
</evidence>
<feature type="transmembrane region" description="Helical" evidence="10">
    <location>
        <begin position="527"/>
        <end position="548"/>
    </location>
</feature>
<keyword evidence="8" id="KW-0406">Ion transport</keyword>
<dbReference type="GO" id="GO:0012505">
    <property type="term" value="C:endomembrane system"/>
    <property type="evidence" value="ECO:0007669"/>
    <property type="project" value="UniProtKB-SubCell"/>
</dbReference>
<evidence type="ECO:0000256" key="5">
    <source>
        <dbReference type="ARBA" id="ARBA00022842"/>
    </source>
</evidence>
<protein>
    <recommendedName>
        <fullName evidence="2">H(+)-exporting diphosphatase</fullName>
        <ecNumber evidence="2">7.1.3.1</ecNumber>
    </recommendedName>
</protein>
<evidence type="ECO:0000256" key="4">
    <source>
        <dbReference type="ARBA" id="ARBA00022692"/>
    </source>
</evidence>
<organism evidence="11 12">
    <name type="scientific">Triparma verrucosa</name>
    <dbReference type="NCBI Taxonomy" id="1606542"/>
    <lineage>
        <taxon>Eukaryota</taxon>
        <taxon>Sar</taxon>
        <taxon>Stramenopiles</taxon>
        <taxon>Ochrophyta</taxon>
        <taxon>Bolidophyceae</taxon>
        <taxon>Parmales</taxon>
        <taxon>Triparmaceae</taxon>
        <taxon>Triparma</taxon>
    </lineage>
</organism>
<feature type="transmembrane region" description="Helical" evidence="10">
    <location>
        <begin position="687"/>
        <end position="706"/>
    </location>
</feature>
<feature type="transmembrane region" description="Helical" evidence="10">
    <location>
        <begin position="619"/>
        <end position="639"/>
    </location>
</feature>
<dbReference type="AlphaFoldDB" id="A0A9W7BAP7"/>
<keyword evidence="12" id="KW-1185">Reference proteome</keyword>
<evidence type="ECO:0000313" key="12">
    <source>
        <dbReference type="Proteomes" id="UP001165160"/>
    </source>
</evidence>
<keyword evidence="4 10" id="KW-0812">Transmembrane</keyword>
<evidence type="ECO:0000256" key="10">
    <source>
        <dbReference type="SAM" id="Phobius"/>
    </source>
</evidence>
<dbReference type="GO" id="GO:0009678">
    <property type="term" value="F:diphosphate hydrolysis-driven proton transmembrane transporter activity"/>
    <property type="evidence" value="ECO:0007669"/>
    <property type="project" value="UniProtKB-EC"/>
</dbReference>
<dbReference type="GO" id="GO:0016020">
    <property type="term" value="C:membrane"/>
    <property type="evidence" value="ECO:0007669"/>
    <property type="project" value="InterPro"/>
</dbReference>
<keyword evidence="9 10" id="KW-0472">Membrane</keyword>
<dbReference type="Proteomes" id="UP001165160">
    <property type="component" value="Unassembled WGS sequence"/>
</dbReference>
<dbReference type="HAMAP" id="MF_01129">
    <property type="entry name" value="PPase_energized_pump"/>
    <property type="match status" value="1"/>
</dbReference>
<evidence type="ECO:0000256" key="2">
    <source>
        <dbReference type="ARBA" id="ARBA00013242"/>
    </source>
</evidence>
<gene>
    <name evidence="11" type="ORF">TrVE_jg9789</name>
</gene>
<evidence type="ECO:0000256" key="7">
    <source>
        <dbReference type="ARBA" id="ARBA00022989"/>
    </source>
</evidence>
<dbReference type="GO" id="GO:0004427">
    <property type="term" value="F:inorganic diphosphate phosphatase activity"/>
    <property type="evidence" value="ECO:0007669"/>
    <property type="project" value="InterPro"/>
</dbReference>
<dbReference type="EC" id="7.1.3.1" evidence="2"/>
<feature type="transmembrane region" description="Helical" evidence="10">
    <location>
        <begin position="18"/>
        <end position="38"/>
    </location>
</feature>
<comment type="subcellular location">
    <subcellularLocation>
        <location evidence="1">Endomembrane system</location>
        <topology evidence="1">Multi-pass membrane protein</topology>
    </subcellularLocation>
</comment>
<evidence type="ECO:0000256" key="9">
    <source>
        <dbReference type="ARBA" id="ARBA00023136"/>
    </source>
</evidence>
<keyword evidence="6" id="KW-1278">Translocase</keyword>
<feature type="transmembrane region" description="Helical" evidence="10">
    <location>
        <begin position="103"/>
        <end position="128"/>
    </location>
</feature>
<accession>A0A9W7BAP7</accession>
<dbReference type="EMBL" id="BRXX01000021">
    <property type="protein sequence ID" value="GMH82959.1"/>
    <property type="molecule type" value="Genomic_DNA"/>
</dbReference>
<feature type="transmembrane region" description="Helical" evidence="10">
    <location>
        <begin position="595"/>
        <end position="613"/>
    </location>
</feature>
<feature type="transmembrane region" description="Helical" evidence="10">
    <location>
        <begin position="149"/>
        <end position="175"/>
    </location>
</feature>
<evidence type="ECO:0000256" key="3">
    <source>
        <dbReference type="ARBA" id="ARBA00022448"/>
    </source>
</evidence>
<feature type="transmembrane region" description="Helical" evidence="10">
    <location>
        <begin position="359"/>
        <end position="381"/>
    </location>
</feature>
<feature type="transmembrane region" description="Helical" evidence="10">
    <location>
        <begin position="329"/>
        <end position="347"/>
    </location>
</feature>
<dbReference type="PANTHER" id="PTHR31998">
    <property type="entry name" value="K(+)-INSENSITIVE PYROPHOSPHATE-ENERGIZED PROTON PUMP"/>
    <property type="match status" value="1"/>
</dbReference>
<evidence type="ECO:0000256" key="1">
    <source>
        <dbReference type="ARBA" id="ARBA00004127"/>
    </source>
</evidence>
<feature type="transmembrane region" description="Helical" evidence="10">
    <location>
        <begin position="73"/>
        <end position="91"/>
    </location>
</feature>
<name>A0A9W7BAP7_9STRA</name>
<feature type="transmembrane region" description="Helical" evidence="10">
    <location>
        <begin position="288"/>
        <end position="309"/>
    </location>
</feature>
<feature type="transmembrane region" description="Helical" evidence="10">
    <location>
        <begin position="433"/>
        <end position="451"/>
    </location>
</feature>
<feature type="transmembrane region" description="Helical" evidence="10">
    <location>
        <begin position="712"/>
        <end position="730"/>
    </location>
</feature>
<dbReference type="NCBIfam" id="NF001960">
    <property type="entry name" value="PRK00733.3-5"/>
    <property type="match status" value="1"/>
</dbReference>
<keyword evidence="7 10" id="KW-1133">Transmembrane helix</keyword>
<keyword evidence="3" id="KW-0813">Transport</keyword>
<evidence type="ECO:0000256" key="8">
    <source>
        <dbReference type="ARBA" id="ARBA00023065"/>
    </source>
</evidence>
<dbReference type="NCBIfam" id="TIGR01104">
    <property type="entry name" value="V_PPase"/>
    <property type="match status" value="1"/>
</dbReference>
<dbReference type="InterPro" id="IPR004131">
    <property type="entry name" value="PPase-energised_H-pump"/>
</dbReference>
<feature type="transmembrane region" description="Helical" evidence="10">
    <location>
        <begin position="195"/>
        <end position="212"/>
    </location>
</feature>
<dbReference type="Pfam" id="PF03030">
    <property type="entry name" value="H_PPase"/>
    <property type="match status" value="1"/>
</dbReference>
<evidence type="ECO:0000256" key="6">
    <source>
        <dbReference type="ARBA" id="ARBA00022967"/>
    </source>
</evidence>
<proteinExistence type="inferred from homology"/>